<evidence type="ECO:0000313" key="2">
    <source>
        <dbReference type="Proteomes" id="UP000271098"/>
    </source>
</evidence>
<protein>
    <submittedName>
        <fullName evidence="3">ZP domain-containing protein</fullName>
    </submittedName>
</protein>
<evidence type="ECO:0000313" key="3">
    <source>
        <dbReference type="WBParaSite" id="GPUH_0002330001-mRNA-1"/>
    </source>
</evidence>
<evidence type="ECO:0000313" key="1">
    <source>
        <dbReference type="EMBL" id="VDN41231.1"/>
    </source>
</evidence>
<reference evidence="1 2" key="2">
    <citation type="submission" date="2018-11" db="EMBL/GenBank/DDBJ databases">
        <authorList>
            <consortium name="Pathogen Informatics"/>
        </authorList>
    </citation>
    <scope>NUCLEOTIDE SEQUENCE [LARGE SCALE GENOMIC DNA]</scope>
</reference>
<proteinExistence type="predicted"/>
<dbReference type="OrthoDB" id="5839207at2759"/>
<accession>A0A183EQM9</accession>
<dbReference type="AlphaFoldDB" id="A0A183EQM9"/>
<name>A0A183EQM9_9BILA</name>
<dbReference type="EMBL" id="UYRT01097325">
    <property type="protein sequence ID" value="VDN41231.1"/>
    <property type="molecule type" value="Genomic_DNA"/>
</dbReference>
<keyword evidence="2" id="KW-1185">Reference proteome</keyword>
<reference evidence="3" key="1">
    <citation type="submission" date="2016-06" db="UniProtKB">
        <authorList>
            <consortium name="WormBaseParasite"/>
        </authorList>
    </citation>
    <scope>IDENTIFICATION</scope>
</reference>
<dbReference type="WBParaSite" id="GPUH_0002330001-mRNA-1">
    <property type="protein sequence ID" value="GPUH_0002330001-mRNA-1"/>
    <property type="gene ID" value="GPUH_0002330001"/>
</dbReference>
<dbReference type="Proteomes" id="UP000271098">
    <property type="component" value="Unassembled WGS sequence"/>
</dbReference>
<organism evidence="3">
    <name type="scientific">Gongylonema pulchrum</name>
    <dbReference type="NCBI Taxonomy" id="637853"/>
    <lineage>
        <taxon>Eukaryota</taxon>
        <taxon>Metazoa</taxon>
        <taxon>Ecdysozoa</taxon>
        <taxon>Nematoda</taxon>
        <taxon>Chromadorea</taxon>
        <taxon>Rhabditida</taxon>
        <taxon>Spirurina</taxon>
        <taxon>Spiruromorpha</taxon>
        <taxon>Spiruroidea</taxon>
        <taxon>Gongylonematidae</taxon>
        <taxon>Gongylonema</taxon>
    </lineage>
</organism>
<sequence>MLFSYFLPSEEVAEKEAVIRQRVDFFLRLSFASFFSCQTFDFLFSPIWMHGSLNQKAELELSTKSAGAIVEHQLTVCGYSERDFRFPRTESDGVASFKALTVCRYADGKYALAADEAASLSGCA</sequence>
<gene>
    <name evidence="1" type="ORF">GPUH_LOCUS23270</name>
</gene>